<evidence type="ECO:0000256" key="2">
    <source>
        <dbReference type="ARBA" id="ARBA00022737"/>
    </source>
</evidence>
<gene>
    <name evidence="4" type="ORF">RND81_10G018300</name>
</gene>
<dbReference type="EMBL" id="JBDFQZ010000010">
    <property type="protein sequence ID" value="KAK9681656.1"/>
    <property type="molecule type" value="Genomic_DNA"/>
</dbReference>
<dbReference type="InterPro" id="IPR011990">
    <property type="entry name" value="TPR-like_helical_dom_sf"/>
</dbReference>
<dbReference type="PROSITE" id="PS51375">
    <property type="entry name" value="PPR"/>
    <property type="match status" value="6"/>
</dbReference>
<protein>
    <recommendedName>
        <fullName evidence="6">Pentatricopeptide repeat-containing protein</fullName>
    </recommendedName>
</protein>
<dbReference type="GO" id="GO:0010019">
    <property type="term" value="P:chloroplast-nucleus signaling pathway"/>
    <property type="evidence" value="ECO:0007669"/>
    <property type="project" value="TreeGrafter"/>
</dbReference>
<keyword evidence="2" id="KW-0677">Repeat</keyword>
<feature type="repeat" description="PPR" evidence="3">
    <location>
        <begin position="303"/>
        <end position="337"/>
    </location>
</feature>
<feature type="repeat" description="PPR" evidence="3">
    <location>
        <begin position="408"/>
        <end position="442"/>
    </location>
</feature>
<dbReference type="EMBL" id="JBDFQZ010000010">
    <property type="protein sequence ID" value="KAK9681655.1"/>
    <property type="molecule type" value="Genomic_DNA"/>
</dbReference>
<dbReference type="AlphaFoldDB" id="A0AAW1HY79"/>
<keyword evidence="5" id="KW-1185">Reference proteome</keyword>
<proteinExistence type="inferred from homology"/>
<dbReference type="EMBL" id="JBDFQZ010000010">
    <property type="protein sequence ID" value="KAK9681654.1"/>
    <property type="molecule type" value="Genomic_DNA"/>
</dbReference>
<name>A0AAW1HY79_SAPOF</name>
<feature type="repeat" description="PPR" evidence="3">
    <location>
        <begin position="373"/>
        <end position="407"/>
    </location>
</feature>
<accession>A0AAW1HY79</accession>
<evidence type="ECO:0000313" key="5">
    <source>
        <dbReference type="Proteomes" id="UP001443914"/>
    </source>
</evidence>
<reference evidence="4 5" key="1">
    <citation type="submission" date="2024-03" db="EMBL/GenBank/DDBJ databases">
        <title>WGS assembly of Saponaria officinalis var. Norfolk2.</title>
        <authorList>
            <person name="Jenkins J."/>
            <person name="Shu S."/>
            <person name="Grimwood J."/>
            <person name="Barry K."/>
            <person name="Goodstein D."/>
            <person name="Schmutz J."/>
            <person name="Leebens-Mack J."/>
            <person name="Osbourn A."/>
        </authorList>
    </citation>
    <scope>NUCLEOTIDE SEQUENCE [LARGE SCALE GENOMIC DNA]</scope>
    <source>
        <strain evidence="5">cv. Norfolk2</strain>
        <strain evidence="4">JIC</strain>
        <tissue evidence="4">Leaf</tissue>
    </source>
</reference>
<evidence type="ECO:0000256" key="1">
    <source>
        <dbReference type="ARBA" id="ARBA00007626"/>
    </source>
</evidence>
<dbReference type="GO" id="GO:0031930">
    <property type="term" value="P:mitochondria-nucleus signaling pathway"/>
    <property type="evidence" value="ECO:0007669"/>
    <property type="project" value="TreeGrafter"/>
</dbReference>
<dbReference type="EMBL" id="JBDFQZ010000010">
    <property type="protein sequence ID" value="KAK9681657.1"/>
    <property type="molecule type" value="Genomic_DNA"/>
</dbReference>
<sequence>MKTGLSHTRMMFSIFRRTVPIIKQTSLLIHQLAVDESSHTLASSLCESLRKGLDWNTLSRTYEHMNLNDCVIETVLTEFKEPLEAKKALSFFHWVAHNKNVTHDLKAYCIMIHILARAHLVIDSRGLLQSVLTTYGESKTECSSRFVVVEMLLSTYRMTNACPFVFELLVQTYSKLGMFETAFDVCCYLDEHGFSLSLVTFNTLVHVVQKSDDKSGFIWKVYEHFIKKRMNPNQVTIRIMINALCKAGELQTFVDIIDRIHGKRSSPSVIVNTSLVYRILRDGKIQEGILILKTMLQKNMILDTISYSFIVYARLKSGELKSAREIYREMLQRGFEPNSFVYTVFIESYCEEGMVKDALNLMDEMVSIGLKPYDETYNTLIMGCAKIGDLTNIVRLFDEMTKIGMLPSASTFNKMVEKLCVAGNMKQANEMLTVLIEKGFSPDVTPYSYMIDGYGKERNIQEVLKLYYEMEFRSLSPGLSIFRSLIRTLCDCGMLEEADKYLSVMKSRSLCPTVCIYEPLIVGLLERGCKERASQLYDEVLQKGLQISHTISGGFVSEDLES</sequence>
<feature type="repeat" description="PPR" evidence="3">
    <location>
        <begin position="338"/>
        <end position="372"/>
    </location>
</feature>
<dbReference type="PANTHER" id="PTHR47936:SF1">
    <property type="entry name" value="PENTATRICOPEPTIDE REPEAT-CONTAINING PROTEIN GUN1, CHLOROPLASTIC"/>
    <property type="match status" value="1"/>
</dbReference>
<dbReference type="NCBIfam" id="TIGR00756">
    <property type="entry name" value="PPR"/>
    <property type="match status" value="6"/>
</dbReference>
<dbReference type="InterPro" id="IPR002885">
    <property type="entry name" value="PPR_rpt"/>
</dbReference>
<evidence type="ECO:0008006" key="6">
    <source>
        <dbReference type="Google" id="ProtNLM"/>
    </source>
</evidence>
<comment type="caution">
    <text evidence="4">The sequence shown here is derived from an EMBL/GenBank/DDBJ whole genome shotgun (WGS) entry which is preliminary data.</text>
</comment>
<feature type="repeat" description="PPR" evidence="3">
    <location>
        <begin position="478"/>
        <end position="512"/>
    </location>
</feature>
<dbReference type="Pfam" id="PF01535">
    <property type="entry name" value="PPR"/>
    <property type="match status" value="5"/>
</dbReference>
<evidence type="ECO:0000313" key="4">
    <source>
        <dbReference type="EMBL" id="KAK9681656.1"/>
    </source>
</evidence>
<organism evidence="4 5">
    <name type="scientific">Saponaria officinalis</name>
    <name type="common">Common soapwort</name>
    <name type="synonym">Lychnis saponaria</name>
    <dbReference type="NCBI Taxonomy" id="3572"/>
    <lineage>
        <taxon>Eukaryota</taxon>
        <taxon>Viridiplantae</taxon>
        <taxon>Streptophyta</taxon>
        <taxon>Embryophyta</taxon>
        <taxon>Tracheophyta</taxon>
        <taxon>Spermatophyta</taxon>
        <taxon>Magnoliopsida</taxon>
        <taxon>eudicotyledons</taxon>
        <taxon>Gunneridae</taxon>
        <taxon>Pentapetalae</taxon>
        <taxon>Caryophyllales</taxon>
        <taxon>Caryophyllaceae</taxon>
        <taxon>Caryophylleae</taxon>
        <taxon>Saponaria</taxon>
    </lineage>
</organism>
<comment type="similarity">
    <text evidence="1">Belongs to the PPR family. P subfamily.</text>
</comment>
<evidence type="ECO:0000256" key="3">
    <source>
        <dbReference type="PROSITE-ProRule" id="PRU00708"/>
    </source>
</evidence>
<dbReference type="GO" id="GO:0009507">
    <property type="term" value="C:chloroplast"/>
    <property type="evidence" value="ECO:0007669"/>
    <property type="project" value="TreeGrafter"/>
</dbReference>
<dbReference type="Gene3D" id="1.25.40.10">
    <property type="entry name" value="Tetratricopeptide repeat domain"/>
    <property type="match status" value="4"/>
</dbReference>
<dbReference type="Proteomes" id="UP001443914">
    <property type="component" value="Unassembled WGS sequence"/>
</dbReference>
<dbReference type="PANTHER" id="PTHR47936">
    <property type="entry name" value="PPR_LONG DOMAIN-CONTAINING PROTEIN"/>
    <property type="match status" value="1"/>
</dbReference>
<feature type="repeat" description="PPR" evidence="3">
    <location>
        <begin position="443"/>
        <end position="477"/>
    </location>
</feature>
<dbReference type="Pfam" id="PF13041">
    <property type="entry name" value="PPR_2"/>
    <property type="match status" value="1"/>
</dbReference>